<protein>
    <submittedName>
        <fullName evidence="3">Anti-sigma regulatory factor (Ser/Thr protein kinase)</fullName>
    </submittedName>
    <submittedName>
        <fullName evidence="2">TorS-related protein</fullName>
    </submittedName>
</protein>
<evidence type="ECO:0000313" key="2">
    <source>
        <dbReference type="EMBL" id="GHF44391.1"/>
    </source>
</evidence>
<evidence type="ECO:0000313" key="3">
    <source>
        <dbReference type="EMBL" id="MBB5376394.1"/>
    </source>
</evidence>
<dbReference type="PANTHER" id="PTHR35801">
    <property type="entry name" value="PHOSPHOSERINE PHOSPHATASE RSBX"/>
    <property type="match status" value="1"/>
</dbReference>
<dbReference type="RefSeq" id="WP_184110982.1">
    <property type="nucleotide sequence ID" value="NZ_BNAJ01000004.1"/>
</dbReference>
<reference evidence="3 4" key="3">
    <citation type="submission" date="2020-08" db="EMBL/GenBank/DDBJ databases">
        <title>Genomic Encyclopedia of Type Strains, Phase IV (KMG-IV): sequencing the most valuable type-strain genomes for metagenomic binning, comparative biology and taxonomic classification.</title>
        <authorList>
            <person name="Goeker M."/>
        </authorList>
    </citation>
    <scope>NUCLEOTIDE SEQUENCE [LARGE SCALE GENOMIC DNA]</scope>
    <source>
        <strain evidence="3 4">DSM 27521</strain>
    </source>
</reference>
<evidence type="ECO:0000313" key="4">
    <source>
        <dbReference type="Proteomes" id="UP000539473"/>
    </source>
</evidence>
<accession>A0A7W8KH20</accession>
<dbReference type="Proteomes" id="UP000619376">
    <property type="component" value="Unassembled WGS sequence"/>
</dbReference>
<dbReference type="SUPFAM" id="SSF81606">
    <property type="entry name" value="PP2C-like"/>
    <property type="match status" value="1"/>
</dbReference>
<dbReference type="AlphaFoldDB" id="A0A7W8KH20"/>
<organism evidence="3 4">
    <name type="scientific">Deinococcus metalli</name>
    <dbReference type="NCBI Taxonomy" id="1141878"/>
    <lineage>
        <taxon>Bacteria</taxon>
        <taxon>Thermotogati</taxon>
        <taxon>Deinococcota</taxon>
        <taxon>Deinococci</taxon>
        <taxon>Deinococcales</taxon>
        <taxon>Deinococcaceae</taxon>
        <taxon>Deinococcus</taxon>
    </lineage>
</organism>
<dbReference type="InterPro" id="IPR036457">
    <property type="entry name" value="PPM-type-like_dom_sf"/>
</dbReference>
<dbReference type="PANTHER" id="PTHR35801:SF1">
    <property type="entry name" value="PHOSPHOSERINE PHOSPHATASE RSBX"/>
    <property type="match status" value="1"/>
</dbReference>
<proteinExistence type="predicted"/>
<name>A0A7W8KH20_9DEIO</name>
<dbReference type="Proteomes" id="UP000539473">
    <property type="component" value="Unassembled WGS sequence"/>
</dbReference>
<dbReference type="EMBL" id="JACHFK010000004">
    <property type="protein sequence ID" value="MBB5376394.1"/>
    <property type="molecule type" value="Genomic_DNA"/>
</dbReference>
<gene>
    <name evidence="2" type="ORF">GCM10017781_21110</name>
    <name evidence="3" type="ORF">HNQ07_001858</name>
</gene>
<reference evidence="2" key="4">
    <citation type="submission" date="2024-05" db="EMBL/GenBank/DDBJ databases">
        <authorList>
            <person name="Sun Q."/>
            <person name="Zhou Y."/>
        </authorList>
    </citation>
    <scope>NUCLEOTIDE SEQUENCE</scope>
    <source>
        <strain evidence="2">CGMCC 1.18437</strain>
    </source>
</reference>
<sequence>MPLSVRVPVTDASGVGEARRVAADIAGRLGFAEARRSDVAIVATELATNVLKHAPEGELVVSPAAFGRLDLLALDRGPGIARIGEVLRDGYSTAGTPGTGLGAVIRLANAFDVYSAERRGSVVYAQLAERRDVPPPGAFDIGAVQLPHPDEVQSGDDWAALPGETQLRLLVIDGLGHGPGAHAAAQAGVDAFTGAPHLTPPDVLQRLHGALRSTRGAVAAVAELDLDARELRYAGAGNIAGAVLDAEHRRGLLSHSGTLGQAVRRAMPVTLPWSADAALVVHSDGLSSSWNLDVWPGLRRRRAAVIAGVLTREYRRAHDDVTVVVVKETA</sequence>
<reference evidence="2" key="1">
    <citation type="journal article" date="2014" name="Int. J. Syst. Evol. Microbiol.">
        <title>Complete genome of a new Firmicutes species belonging to the dominant human colonic microbiota ('Ruminococcus bicirculans') reveals two chromosomes and a selective capacity to utilize plant glucans.</title>
        <authorList>
            <consortium name="NISC Comparative Sequencing Program"/>
            <person name="Wegmann U."/>
            <person name="Louis P."/>
            <person name="Goesmann A."/>
            <person name="Henrissat B."/>
            <person name="Duncan S.H."/>
            <person name="Flint H.J."/>
        </authorList>
    </citation>
    <scope>NUCLEOTIDE SEQUENCE</scope>
    <source>
        <strain evidence="2">CGMCC 1.18437</strain>
    </source>
</reference>
<dbReference type="Gene3D" id="3.60.40.10">
    <property type="entry name" value="PPM-type phosphatase domain"/>
    <property type="match status" value="1"/>
</dbReference>
<comment type="caution">
    <text evidence="3">The sequence shown here is derived from an EMBL/GenBank/DDBJ whole genome shotgun (WGS) entry which is preliminary data.</text>
</comment>
<dbReference type="InterPro" id="IPR003594">
    <property type="entry name" value="HATPase_dom"/>
</dbReference>
<dbReference type="Pfam" id="PF07228">
    <property type="entry name" value="SpoIIE"/>
    <property type="match status" value="1"/>
</dbReference>
<dbReference type="EMBL" id="BNAJ01000004">
    <property type="protein sequence ID" value="GHF44391.1"/>
    <property type="molecule type" value="Genomic_DNA"/>
</dbReference>
<dbReference type="SMART" id="SM00331">
    <property type="entry name" value="PP2C_SIG"/>
    <property type="match status" value="1"/>
</dbReference>
<evidence type="ECO:0000313" key="5">
    <source>
        <dbReference type="Proteomes" id="UP000619376"/>
    </source>
</evidence>
<dbReference type="Pfam" id="PF13581">
    <property type="entry name" value="HATPase_c_2"/>
    <property type="match status" value="1"/>
</dbReference>
<keyword evidence="5" id="KW-1185">Reference proteome</keyword>
<reference evidence="5" key="2">
    <citation type="journal article" date="2019" name="Int. J. Syst. Evol. Microbiol.">
        <title>The Global Catalogue of Microorganisms (GCM) 10K type strain sequencing project: providing services to taxonomists for standard genome sequencing and annotation.</title>
        <authorList>
            <consortium name="The Broad Institute Genomics Platform"/>
            <consortium name="The Broad Institute Genome Sequencing Center for Infectious Disease"/>
            <person name="Wu L."/>
            <person name="Ma J."/>
        </authorList>
    </citation>
    <scope>NUCLEOTIDE SEQUENCE [LARGE SCALE GENOMIC DNA]</scope>
    <source>
        <strain evidence="5">CGMCC 1.18437</strain>
    </source>
</reference>
<dbReference type="CDD" id="cd16934">
    <property type="entry name" value="HATPase_RsbT-like"/>
    <property type="match status" value="1"/>
</dbReference>
<evidence type="ECO:0000259" key="1">
    <source>
        <dbReference type="SMART" id="SM00331"/>
    </source>
</evidence>
<feature type="domain" description="PPM-type phosphatase" evidence="1">
    <location>
        <begin position="139"/>
        <end position="328"/>
    </location>
</feature>
<dbReference type="InterPro" id="IPR039248">
    <property type="entry name" value="Ptase_RsbX"/>
</dbReference>
<dbReference type="InterPro" id="IPR001932">
    <property type="entry name" value="PPM-type_phosphatase-like_dom"/>
</dbReference>
<dbReference type="InterPro" id="IPR036890">
    <property type="entry name" value="HATPase_C_sf"/>
</dbReference>
<dbReference type="Gene3D" id="3.30.565.10">
    <property type="entry name" value="Histidine kinase-like ATPase, C-terminal domain"/>
    <property type="match status" value="1"/>
</dbReference>
<dbReference type="SUPFAM" id="SSF55874">
    <property type="entry name" value="ATPase domain of HSP90 chaperone/DNA topoisomerase II/histidine kinase"/>
    <property type="match status" value="1"/>
</dbReference>